<sequence>MYTARCIERRRSQRSAHPRGASGQDGDPILELNFDLALSSAPPPVHHHRHHHHHQQCGAPVQQHAGMMYGALAPYTPLPGHLGCVPPPGALAGVGLGAPQQEGQQHNLASASTLYRAGSSTSGGSAMATHAAAPLAHGGGAQSLQQQLAGLHGPPLKVEQSAEGQGSHNGRDKPPLSATASLSLEGVAAVPDGRHDEALGPLSAPAPAPPGKPSSEATDLPAVAPTRRRTRSITQQEAVAAVAAAGGQADAAAAAPEALVVVVAPADGGKPSEGQGGRQKRSLAGGEGEEPHKRQRQRQRQRSPSASLSPSPSLSPPKPRRRPRAPAGGGGDAPERSSRYRGVTRHKRSGRFEAHIWVKELGRQVYLGGFEEEEQAAEAYDIMAIKAKGTAAATNFGLDRYDELLASANRMGVEELVMAIRRQSQGFSRGTSSYRGVTRHPSGRYEARIGIPGSKHVYLGLFEVEADAARAYDRALVRLRGRAAATNFGHGGYGGDVVAWEEMQARLLRGCTRAADVQGQHKLLEKWLKGGEVFDEVAAAEGSAALQEENKEAEEEQVAAE</sequence>
<dbReference type="SUPFAM" id="SSF54171">
    <property type="entry name" value="DNA-binding domain"/>
    <property type="match status" value="2"/>
</dbReference>
<keyword evidence="9" id="KW-1185">Reference proteome</keyword>
<evidence type="ECO:0000259" key="7">
    <source>
        <dbReference type="PROSITE" id="PS51032"/>
    </source>
</evidence>
<evidence type="ECO:0000256" key="3">
    <source>
        <dbReference type="ARBA" id="ARBA00023125"/>
    </source>
</evidence>
<proteinExistence type="predicted"/>
<evidence type="ECO:0000256" key="2">
    <source>
        <dbReference type="ARBA" id="ARBA00023015"/>
    </source>
</evidence>
<dbReference type="AlphaFoldDB" id="A0A2P6VNS6"/>
<dbReference type="Pfam" id="PF00847">
    <property type="entry name" value="AP2"/>
    <property type="match status" value="1"/>
</dbReference>
<feature type="region of interest" description="Disordered" evidence="6">
    <location>
        <begin position="156"/>
        <end position="178"/>
    </location>
</feature>
<reference evidence="8 9" key="1">
    <citation type="journal article" date="2018" name="Plant J.">
        <title>Genome sequences of Chlorella sorokiniana UTEX 1602 and Micractinium conductrix SAG 241.80: implications to maltose excretion by a green alga.</title>
        <authorList>
            <person name="Arriola M.B."/>
            <person name="Velmurugan N."/>
            <person name="Zhang Y."/>
            <person name="Plunkett M.H."/>
            <person name="Hondzo H."/>
            <person name="Barney B.M."/>
        </authorList>
    </citation>
    <scope>NUCLEOTIDE SEQUENCE [LARGE SCALE GENOMIC DNA]</scope>
    <source>
        <strain evidence="8 9">SAG 241.80</strain>
    </source>
</reference>
<keyword evidence="5" id="KW-0539">Nucleus</keyword>
<dbReference type="InterPro" id="IPR016177">
    <property type="entry name" value="DNA-bd_dom_sf"/>
</dbReference>
<dbReference type="PRINTS" id="PR00367">
    <property type="entry name" value="ETHRSPELEMNT"/>
</dbReference>
<comment type="subcellular location">
    <subcellularLocation>
        <location evidence="1">Nucleus</location>
    </subcellularLocation>
</comment>
<dbReference type="GO" id="GO:0003700">
    <property type="term" value="F:DNA-binding transcription factor activity"/>
    <property type="evidence" value="ECO:0007669"/>
    <property type="project" value="InterPro"/>
</dbReference>
<dbReference type="STRING" id="554055.A0A2P6VNS6"/>
<evidence type="ECO:0000256" key="4">
    <source>
        <dbReference type="ARBA" id="ARBA00023163"/>
    </source>
</evidence>
<organism evidence="8 9">
    <name type="scientific">Micractinium conductrix</name>
    <dbReference type="NCBI Taxonomy" id="554055"/>
    <lineage>
        <taxon>Eukaryota</taxon>
        <taxon>Viridiplantae</taxon>
        <taxon>Chlorophyta</taxon>
        <taxon>core chlorophytes</taxon>
        <taxon>Trebouxiophyceae</taxon>
        <taxon>Chlorellales</taxon>
        <taxon>Chlorellaceae</taxon>
        <taxon>Chlorella clade</taxon>
        <taxon>Micractinium</taxon>
    </lineage>
</organism>
<name>A0A2P6VNS6_9CHLO</name>
<feature type="domain" description="AP2/ERF" evidence="7">
    <location>
        <begin position="339"/>
        <end position="397"/>
    </location>
</feature>
<dbReference type="CDD" id="cd00018">
    <property type="entry name" value="AP2"/>
    <property type="match status" value="1"/>
</dbReference>
<keyword evidence="2" id="KW-0805">Transcription regulation</keyword>
<comment type="caution">
    <text evidence="8">The sequence shown here is derived from an EMBL/GenBank/DDBJ whole genome shotgun (WGS) entry which is preliminary data.</text>
</comment>
<keyword evidence="3" id="KW-0238">DNA-binding</keyword>
<feature type="domain" description="AP2/ERF" evidence="7">
    <location>
        <begin position="433"/>
        <end position="489"/>
    </location>
</feature>
<gene>
    <name evidence="8" type="ORF">C2E20_1440</name>
</gene>
<dbReference type="EMBL" id="LHPF02000002">
    <property type="protein sequence ID" value="PSC75719.1"/>
    <property type="molecule type" value="Genomic_DNA"/>
</dbReference>
<feature type="region of interest" description="Disordered" evidence="6">
    <location>
        <begin position="266"/>
        <end position="346"/>
    </location>
</feature>
<dbReference type="PANTHER" id="PTHR32467">
    <property type="entry name" value="AP2-LIKE ETHYLENE-RESPONSIVE TRANSCRIPTION FACTOR"/>
    <property type="match status" value="1"/>
</dbReference>
<keyword evidence="4" id="KW-0804">Transcription</keyword>
<feature type="region of interest" description="Disordered" evidence="6">
    <location>
        <begin position="193"/>
        <end position="234"/>
    </location>
</feature>
<dbReference type="GO" id="GO:0003677">
    <property type="term" value="F:DNA binding"/>
    <property type="evidence" value="ECO:0007669"/>
    <property type="project" value="UniProtKB-KW"/>
</dbReference>
<evidence type="ECO:0000256" key="1">
    <source>
        <dbReference type="ARBA" id="ARBA00004123"/>
    </source>
</evidence>
<protein>
    <submittedName>
        <fullName evidence="8">Pathogenesis-related genes transcriptional activator</fullName>
    </submittedName>
</protein>
<feature type="region of interest" description="Disordered" evidence="6">
    <location>
        <begin position="1"/>
        <end position="28"/>
    </location>
</feature>
<dbReference type="GO" id="GO:0005634">
    <property type="term" value="C:nucleus"/>
    <property type="evidence" value="ECO:0007669"/>
    <property type="project" value="UniProtKB-SubCell"/>
</dbReference>
<dbReference type="SMART" id="SM00380">
    <property type="entry name" value="AP2"/>
    <property type="match status" value="2"/>
</dbReference>
<dbReference type="PROSITE" id="PS51032">
    <property type="entry name" value="AP2_ERF"/>
    <property type="match status" value="2"/>
</dbReference>
<feature type="compositionally biased region" description="Basic and acidic residues" evidence="6">
    <location>
        <begin position="1"/>
        <end position="10"/>
    </location>
</feature>
<evidence type="ECO:0000313" key="8">
    <source>
        <dbReference type="EMBL" id="PSC75719.1"/>
    </source>
</evidence>
<feature type="compositionally biased region" description="Low complexity" evidence="6">
    <location>
        <begin position="302"/>
        <end position="312"/>
    </location>
</feature>
<evidence type="ECO:0000313" key="9">
    <source>
        <dbReference type="Proteomes" id="UP000239649"/>
    </source>
</evidence>
<dbReference type="InterPro" id="IPR036955">
    <property type="entry name" value="AP2/ERF_dom_sf"/>
</dbReference>
<dbReference type="Proteomes" id="UP000239649">
    <property type="component" value="Unassembled WGS sequence"/>
</dbReference>
<dbReference type="PANTHER" id="PTHR32467:SF90">
    <property type="entry name" value="AP2-LIKE ETHYLENE-RESPONSIVE TRANSCRIPTION FACTOR AIL1"/>
    <property type="match status" value="1"/>
</dbReference>
<dbReference type="Gene3D" id="3.30.730.10">
    <property type="entry name" value="AP2/ERF domain"/>
    <property type="match status" value="2"/>
</dbReference>
<dbReference type="OrthoDB" id="207175at2759"/>
<dbReference type="InterPro" id="IPR001471">
    <property type="entry name" value="AP2/ERF_dom"/>
</dbReference>
<evidence type="ECO:0000256" key="5">
    <source>
        <dbReference type="ARBA" id="ARBA00023242"/>
    </source>
</evidence>
<evidence type="ECO:0000256" key="6">
    <source>
        <dbReference type="SAM" id="MobiDB-lite"/>
    </source>
</evidence>
<accession>A0A2P6VNS6</accession>